<evidence type="ECO:0000313" key="4">
    <source>
        <dbReference type="Proteomes" id="UP000478052"/>
    </source>
</evidence>
<organism evidence="3 4">
    <name type="scientific">Aphis craccivora</name>
    <name type="common">Cowpea aphid</name>
    <dbReference type="NCBI Taxonomy" id="307492"/>
    <lineage>
        <taxon>Eukaryota</taxon>
        <taxon>Metazoa</taxon>
        <taxon>Ecdysozoa</taxon>
        <taxon>Arthropoda</taxon>
        <taxon>Hexapoda</taxon>
        <taxon>Insecta</taxon>
        <taxon>Pterygota</taxon>
        <taxon>Neoptera</taxon>
        <taxon>Paraneoptera</taxon>
        <taxon>Hemiptera</taxon>
        <taxon>Sternorrhyncha</taxon>
        <taxon>Aphidomorpha</taxon>
        <taxon>Aphidoidea</taxon>
        <taxon>Aphididae</taxon>
        <taxon>Aphidini</taxon>
        <taxon>Aphis</taxon>
        <taxon>Aphis</taxon>
    </lineage>
</organism>
<dbReference type="OrthoDB" id="2419425at2759"/>
<keyword evidence="1" id="KW-0862">Zinc</keyword>
<dbReference type="SUPFAM" id="SSF57667">
    <property type="entry name" value="beta-beta-alpha zinc fingers"/>
    <property type="match status" value="1"/>
</dbReference>
<dbReference type="EMBL" id="VUJU01010456">
    <property type="protein sequence ID" value="KAF0714297.1"/>
    <property type="molecule type" value="Genomic_DNA"/>
</dbReference>
<dbReference type="Proteomes" id="UP000478052">
    <property type="component" value="Unassembled WGS sequence"/>
</dbReference>
<dbReference type="GO" id="GO:0008270">
    <property type="term" value="F:zinc ion binding"/>
    <property type="evidence" value="ECO:0007669"/>
    <property type="project" value="UniProtKB-KW"/>
</dbReference>
<dbReference type="AlphaFoldDB" id="A0A6G0VYJ2"/>
<evidence type="ECO:0000259" key="2">
    <source>
        <dbReference type="PROSITE" id="PS50157"/>
    </source>
</evidence>
<dbReference type="InterPro" id="IPR036236">
    <property type="entry name" value="Znf_C2H2_sf"/>
</dbReference>
<dbReference type="InterPro" id="IPR013087">
    <property type="entry name" value="Znf_C2H2_type"/>
</dbReference>
<proteinExistence type="predicted"/>
<dbReference type="PANTHER" id="PTHR31511:SF12">
    <property type="entry name" value="RHO TERMINATION FACTOR N-TERMINAL DOMAIN-CONTAINING PROTEIN"/>
    <property type="match status" value="1"/>
</dbReference>
<evidence type="ECO:0000256" key="1">
    <source>
        <dbReference type="PROSITE-ProRule" id="PRU00042"/>
    </source>
</evidence>
<dbReference type="Gene3D" id="3.30.160.60">
    <property type="entry name" value="Classic Zinc Finger"/>
    <property type="match status" value="2"/>
</dbReference>
<keyword evidence="4" id="KW-1185">Reference proteome</keyword>
<evidence type="ECO:0000313" key="3">
    <source>
        <dbReference type="EMBL" id="KAF0714297.1"/>
    </source>
</evidence>
<sequence length="223" mass="25063">MFKCIQCSSEFSRKDNLVAHQKKHDGVRFSCTTCVLTFNEKSNLNRHIKNVHGIAGAQLTQQNQNVQPTQSKCNGKAITSQIIASNTPTVALTNSQTTQNMESTYNRPNVENSSENRAFKISAKEIYTDTKIERIVEESFMKLLSEEDAYVSRGSGFTLQSIDGLLIAIYKYTPMSGSSYIQLPKSIMNKRAIINPQNIDQQCFKWAILARHVAGDKKKKSCQ</sequence>
<reference evidence="3 4" key="1">
    <citation type="submission" date="2019-08" db="EMBL/GenBank/DDBJ databases">
        <title>Whole genome of Aphis craccivora.</title>
        <authorList>
            <person name="Voronova N.V."/>
            <person name="Shulinski R.S."/>
            <person name="Bandarenka Y.V."/>
            <person name="Zhorov D.G."/>
            <person name="Warner D."/>
        </authorList>
    </citation>
    <scope>NUCLEOTIDE SEQUENCE [LARGE SCALE GENOMIC DNA]</scope>
    <source>
        <strain evidence="3">180601</strain>
        <tissue evidence="3">Whole Body</tissue>
    </source>
</reference>
<dbReference type="SMART" id="SM00355">
    <property type="entry name" value="ZnF_C2H2"/>
    <property type="match status" value="2"/>
</dbReference>
<feature type="domain" description="C2H2-type" evidence="2">
    <location>
        <begin position="2"/>
        <end position="29"/>
    </location>
</feature>
<accession>A0A6G0VYJ2</accession>
<comment type="caution">
    <text evidence="3">The sequence shown here is derived from an EMBL/GenBank/DDBJ whole genome shotgun (WGS) entry which is preliminary data.</text>
</comment>
<protein>
    <recommendedName>
        <fullName evidence="2">C2H2-type domain-containing protein</fullName>
    </recommendedName>
</protein>
<keyword evidence="1" id="KW-0863">Zinc-finger</keyword>
<dbReference type="PROSITE" id="PS50157">
    <property type="entry name" value="ZINC_FINGER_C2H2_2"/>
    <property type="match status" value="2"/>
</dbReference>
<gene>
    <name evidence="3" type="ORF">FWK35_00033719</name>
</gene>
<keyword evidence="1" id="KW-0479">Metal-binding</keyword>
<feature type="domain" description="C2H2-type" evidence="2">
    <location>
        <begin position="29"/>
        <end position="52"/>
    </location>
</feature>
<name>A0A6G0VYJ2_APHCR</name>
<dbReference type="PANTHER" id="PTHR31511">
    <property type="entry name" value="PROTEIN CBG23764"/>
    <property type="match status" value="1"/>
</dbReference>
<dbReference type="Pfam" id="PF00096">
    <property type="entry name" value="zf-C2H2"/>
    <property type="match status" value="2"/>
</dbReference>
<dbReference type="PROSITE" id="PS00028">
    <property type="entry name" value="ZINC_FINGER_C2H2_1"/>
    <property type="match status" value="2"/>
</dbReference>